<protein>
    <submittedName>
        <fullName evidence="3">Uncharacterized protein</fullName>
    </submittedName>
</protein>
<keyword evidence="2" id="KW-1133">Transmembrane helix</keyword>
<evidence type="ECO:0000256" key="1">
    <source>
        <dbReference type="SAM" id="MobiDB-lite"/>
    </source>
</evidence>
<dbReference type="EMBL" id="JARKIB010000023">
    <property type="protein sequence ID" value="KAJ7766617.1"/>
    <property type="molecule type" value="Genomic_DNA"/>
</dbReference>
<evidence type="ECO:0000256" key="2">
    <source>
        <dbReference type="SAM" id="Phobius"/>
    </source>
</evidence>
<name>A0AAD7JK78_9AGAR</name>
<proteinExistence type="predicted"/>
<gene>
    <name evidence="3" type="ORF">B0H16DRAFT_1522009</name>
</gene>
<evidence type="ECO:0000313" key="3">
    <source>
        <dbReference type="EMBL" id="KAJ7766617.1"/>
    </source>
</evidence>
<dbReference type="Proteomes" id="UP001215598">
    <property type="component" value="Unassembled WGS sequence"/>
</dbReference>
<evidence type="ECO:0000313" key="4">
    <source>
        <dbReference type="Proteomes" id="UP001215598"/>
    </source>
</evidence>
<comment type="caution">
    <text evidence="3">The sequence shown here is derived from an EMBL/GenBank/DDBJ whole genome shotgun (WGS) entry which is preliminary data.</text>
</comment>
<feature type="region of interest" description="Disordered" evidence="1">
    <location>
        <begin position="38"/>
        <end position="60"/>
    </location>
</feature>
<sequence>MSLGGCGSTRNRVLQSVLQADIGAVQPNLTRPIGCGGRVESDEAPAPVGPMSVRSIPGRSTKNPASSLVSRIEPLVLLLLLVANVLGVSRRLSDAEEGPVHLCAGCAPTAGKNLDRKLAPTHEEQFLAAVVVSAAEGFAVTAIAPMILGGAPRRSSD</sequence>
<dbReference type="AlphaFoldDB" id="A0AAD7JK78"/>
<keyword evidence="2" id="KW-0812">Transmembrane</keyword>
<feature type="transmembrane region" description="Helical" evidence="2">
    <location>
        <begin position="126"/>
        <end position="148"/>
    </location>
</feature>
<keyword evidence="4" id="KW-1185">Reference proteome</keyword>
<reference evidence="3" key="1">
    <citation type="submission" date="2023-03" db="EMBL/GenBank/DDBJ databases">
        <title>Massive genome expansion in bonnet fungi (Mycena s.s.) driven by repeated elements and novel gene families across ecological guilds.</title>
        <authorList>
            <consortium name="Lawrence Berkeley National Laboratory"/>
            <person name="Harder C.B."/>
            <person name="Miyauchi S."/>
            <person name="Viragh M."/>
            <person name="Kuo A."/>
            <person name="Thoen E."/>
            <person name="Andreopoulos B."/>
            <person name="Lu D."/>
            <person name="Skrede I."/>
            <person name="Drula E."/>
            <person name="Henrissat B."/>
            <person name="Morin E."/>
            <person name="Kohler A."/>
            <person name="Barry K."/>
            <person name="LaButti K."/>
            <person name="Morin E."/>
            <person name="Salamov A."/>
            <person name="Lipzen A."/>
            <person name="Mereny Z."/>
            <person name="Hegedus B."/>
            <person name="Baldrian P."/>
            <person name="Stursova M."/>
            <person name="Weitz H."/>
            <person name="Taylor A."/>
            <person name="Grigoriev I.V."/>
            <person name="Nagy L.G."/>
            <person name="Martin F."/>
            <person name="Kauserud H."/>
        </authorList>
    </citation>
    <scope>NUCLEOTIDE SEQUENCE</scope>
    <source>
        <strain evidence="3">CBHHK182m</strain>
    </source>
</reference>
<organism evidence="3 4">
    <name type="scientific">Mycena metata</name>
    <dbReference type="NCBI Taxonomy" id="1033252"/>
    <lineage>
        <taxon>Eukaryota</taxon>
        <taxon>Fungi</taxon>
        <taxon>Dikarya</taxon>
        <taxon>Basidiomycota</taxon>
        <taxon>Agaricomycotina</taxon>
        <taxon>Agaricomycetes</taxon>
        <taxon>Agaricomycetidae</taxon>
        <taxon>Agaricales</taxon>
        <taxon>Marasmiineae</taxon>
        <taxon>Mycenaceae</taxon>
        <taxon>Mycena</taxon>
    </lineage>
</organism>
<keyword evidence="2" id="KW-0472">Membrane</keyword>
<accession>A0AAD7JK78</accession>